<dbReference type="InterPro" id="IPR050327">
    <property type="entry name" value="Proton-linked_MCT"/>
</dbReference>
<feature type="domain" description="Major facilitator superfamily (MFS) profile" evidence="3">
    <location>
        <begin position="14"/>
        <end position="420"/>
    </location>
</feature>
<dbReference type="InterPro" id="IPR011701">
    <property type="entry name" value="MFS"/>
</dbReference>
<dbReference type="OrthoDB" id="6509908at2759"/>
<dbReference type="PROSITE" id="PS50850">
    <property type="entry name" value="MFS"/>
    <property type="match status" value="1"/>
</dbReference>
<reference evidence="4" key="1">
    <citation type="submission" date="2022-11" db="UniProtKB">
        <authorList>
            <consortium name="EnsemblMetazoa"/>
        </authorList>
    </citation>
    <scope>IDENTIFICATION</scope>
</reference>
<feature type="transmembrane region" description="Helical" evidence="2">
    <location>
        <begin position="137"/>
        <end position="157"/>
    </location>
</feature>
<feature type="transmembrane region" description="Helical" evidence="2">
    <location>
        <begin position="326"/>
        <end position="353"/>
    </location>
</feature>
<dbReference type="InterPro" id="IPR020846">
    <property type="entry name" value="MFS_dom"/>
</dbReference>
<accession>A0A913Z979</accession>
<name>A0A913Z979_PATMI</name>
<evidence type="ECO:0000256" key="2">
    <source>
        <dbReference type="SAM" id="Phobius"/>
    </source>
</evidence>
<organism evidence="4 5">
    <name type="scientific">Patiria miniata</name>
    <name type="common">Bat star</name>
    <name type="synonym">Asterina miniata</name>
    <dbReference type="NCBI Taxonomy" id="46514"/>
    <lineage>
        <taxon>Eukaryota</taxon>
        <taxon>Metazoa</taxon>
        <taxon>Echinodermata</taxon>
        <taxon>Eleutherozoa</taxon>
        <taxon>Asterozoa</taxon>
        <taxon>Asteroidea</taxon>
        <taxon>Valvatacea</taxon>
        <taxon>Valvatida</taxon>
        <taxon>Asterinidae</taxon>
        <taxon>Patiria</taxon>
    </lineage>
</organism>
<dbReference type="AlphaFoldDB" id="A0A913Z979"/>
<evidence type="ECO:0000256" key="1">
    <source>
        <dbReference type="ARBA" id="ARBA00004141"/>
    </source>
</evidence>
<evidence type="ECO:0000313" key="5">
    <source>
        <dbReference type="Proteomes" id="UP000887568"/>
    </source>
</evidence>
<dbReference type="OMA" id="QDGGYGW"/>
<keyword evidence="2" id="KW-0472">Membrane</keyword>
<dbReference type="Pfam" id="PF07690">
    <property type="entry name" value="MFS_1"/>
    <property type="match status" value="1"/>
</dbReference>
<keyword evidence="5" id="KW-1185">Reference proteome</keyword>
<feature type="transmembrane region" description="Helical" evidence="2">
    <location>
        <begin position="243"/>
        <end position="266"/>
    </location>
</feature>
<dbReference type="EnsemblMetazoa" id="XM_038192271.1">
    <property type="protein sequence ID" value="XP_038048199.1"/>
    <property type="gene ID" value="LOC119722225"/>
</dbReference>
<feature type="transmembrane region" description="Helical" evidence="2">
    <location>
        <begin position="105"/>
        <end position="125"/>
    </location>
</feature>
<dbReference type="Proteomes" id="UP000887568">
    <property type="component" value="Unplaced"/>
</dbReference>
<protein>
    <recommendedName>
        <fullName evidence="3">Major facilitator superfamily (MFS) profile domain-containing protein</fullName>
    </recommendedName>
</protein>
<evidence type="ECO:0000313" key="4">
    <source>
        <dbReference type="EnsemblMetazoa" id="XP_038048199.1"/>
    </source>
</evidence>
<dbReference type="GO" id="GO:0008028">
    <property type="term" value="F:monocarboxylic acid transmembrane transporter activity"/>
    <property type="evidence" value="ECO:0007669"/>
    <property type="project" value="TreeGrafter"/>
</dbReference>
<evidence type="ECO:0000259" key="3">
    <source>
        <dbReference type="PROSITE" id="PS50850"/>
    </source>
</evidence>
<feature type="transmembrane region" description="Helical" evidence="2">
    <location>
        <begin position="12"/>
        <end position="36"/>
    </location>
</feature>
<dbReference type="GO" id="GO:0016020">
    <property type="term" value="C:membrane"/>
    <property type="evidence" value="ECO:0007669"/>
    <property type="project" value="UniProtKB-SubCell"/>
</dbReference>
<keyword evidence="2" id="KW-1133">Transmembrane helix</keyword>
<feature type="transmembrane region" description="Helical" evidence="2">
    <location>
        <begin position="398"/>
        <end position="418"/>
    </location>
</feature>
<feature type="transmembrane region" description="Helical" evidence="2">
    <location>
        <begin position="365"/>
        <end position="386"/>
    </location>
</feature>
<proteinExistence type="predicted"/>
<feature type="transmembrane region" description="Helical" evidence="2">
    <location>
        <begin position="48"/>
        <end position="69"/>
    </location>
</feature>
<dbReference type="GeneID" id="119722225"/>
<feature type="transmembrane region" description="Helical" evidence="2">
    <location>
        <begin position="272"/>
        <end position="291"/>
    </location>
</feature>
<dbReference type="SUPFAM" id="SSF103473">
    <property type="entry name" value="MFS general substrate transporter"/>
    <property type="match status" value="1"/>
</dbReference>
<feature type="transmembrane region" description="Helical" evidence="2">
    <location>
        <begin position="298"/>
        <end position="320"/>
    </location>
</feature>
<feature type="transmembrane region" description="Helical" evidence="2">
    <location>
        <begin position="163"/>
        <end position="187"/>
    </location>
</feature>
<dbReference type="Gene3D" id="1.20.1250.20">
    <property type="entry name" value="MFS general substrate transporter like domains"/>
    <property type="match status" value="1"/>
</dbReference>
<comment type="subcellular location">
    <subcellularLocation>
        <location evidence="1">Membrane</location>
        <topology evidence="1">Multi-pass membrane protein</topology>
    </subcellularLocation>
</comment>
<keyword evidence="2" id="KW-0812">Transmembrane</keyword>
<dbReference type="InterPro" id="IPR036259">
    <property type="entry name" value="MFS_trans_sf"/>
</dbReference>
<dbReference type="PANTHER" id="PTHR11360:SF303">
    <property type="entry name" value="MAJOR FACILITATOR SUPERFAMILY (MFS) PROFILE DOMAIN-CONTAINING PROTEIN"/>
    <property type="match status" value="1"/>
</dbReference>
<feature type="transmembrane region" description="Helical" evidence="2">
    <location>
        <begin position="81"/>
        <end position="99"/>
    </location>
</feature>
<sequence length="424" mass="45166">MWNSSRQDGGYGWVMTAIAFAANLILLGTFKSFGVFLLPVQESLQCSITTLGTVVAATHTTGFIFIPLMNRIAKTYGARRLAIAAGLLTFVCFVGTSTANNLPQFSVFVILWGVGVAMGYGPPIVEMLLYFPTNPALPIGIVGTGAGVGMMLCPPLAEFLIDIYGWRGAMLLFAALNANICVLGALIKPASSTYTALDGGSRESTRQSDGCTLWRCCTFILKRICEVLALDVLWFEPKFAMQALVSFLVGVMYSAWMIFLVPHAIARGINSQMASFLSTAGGVGTIVGRVLQGLLLHTGWVTALQFYTFLAFIDLVAFVLDPIISANYPGLVCVAFANGLGIPTMAVLFLQVAQQVLSKDLSVQGWGTLLVFFAFGELAGGALAGVTYEATGSYDTSFWMLGGVSGVAVVILVTERILHKCSGD</sequence>
<dbReference type="RefSeq" id="XP_038048199.1">
    <property type="nucleotide sequence ID" value="XM_038192271.1"/>
</dbReference>
<dbReference type="PANTHER" id="PTHR11360">
    <property type="entry name" value="MONOCARBOXYLATE TRANSPORTER"/>
    <property type="match status" value="1"/>
</dbReference>